<reference evidence="2" key="1">
    <citation type="submission" date="2020-02" db="EMBL/GenBank/DDBJ databases">
        <authorList>
            <person name="Meier V. D."/>
        </authorList>
    </citation>
    <scope>NUCLEOTIDE SEQUENCE</scope>
    <source>
        <strain evidence="2">AVDCRST_MAG59</strain>
    </source>
</reference>
<accession>A0A6J4UCZ8</accession>
<evidence type="ECO:0000256" key="1">
    <source>
        <dbReference type="SAM" id="MobiDB-lite"/>
    </source>
</evidence>
<feature type="compositionally biased region" description="Basic residues" evidence="1">
    <location>
        <begin position="1"/>
        <end position="19"/>
    </location>
</feature>
<feature type="non-terminal residue" evidence="2">
    <location>
        <position position="309"/>
    </location>
</feature>
<dbReference type="EMBL" id="CADCWF010000087">
    <property type="protein sequence ID" value="CAA9547143.1"/>
    <property type="molecule type" value="Genomic_DNA"/>
</dbReference>
<feature type="compositionally biased region" description="Gly residues" evidence="1">
    <location>
        <begin position="108"/>
        <end position="123"/>
    </location>
</feature>
<feature type="non-terminal residue" evidence="2">
    <location>
        <position position="1"/>
    </location>
</feature>
<organism evidence="2">
    <name type="scientific">uncultured Thermomicrobiales bacterium</name>
    <dbReference type="NCBI Taxonomy" id="1645740"/>
    <lineage>
        <taxon>Bacteria</taxon>
        <taxon>Pseudomonadati</taxon>
        <taxon>Thermomicrobiota</taxon>
        <taxon>Thermomicrobia</taxon>
        <taxon>Thermomicrobiales</taxon>
        <taxon>environmental samples</taxon>
    </lineage>
</organism>
<feature type="compositionally biased region" description="Basic and acidic residues" evidence="1">
    <location>
        <begin position="147"/>
        <end position="157"/>
    </location>
</feature>
<feature type="compositionally biased region" description="Basic and acidic residues" evidence="1">
    <location>
        <begin position="237"/>
        <end position="273"/>
    </location>
</feature>
<feature type="compositionally biased region" description="Basic and acidic residues" evidence="1">
    <location>
        <begin position="53"/>
        <end position="67"/>
    </location>
</feature>
<protein>
    <submittedName>
        <fullName evidence="2">Uncharacterized protein</fullName>
    </submittedName>
</protein>
<feature type="region of interest" description="Disordered" evidence="1">
    <location>
        <begin position="1"/>
        <end position="309"/>
    </location>
</feature>
<dbReference type="AlphaFoldDB" id="A0A6J4UCZ8"/>
<gene>
    <name evidence="2" type="ORF">AVDCRST_MAG59-1408</name>
</gene>
<feature type="compositionally biased region" description="Basic and acidic residues" evidence="1">
    <location>
        <begin position="199"/>
        <end position="209"/>
    </location>
</feature>
<feature type="compositionally biased region" description="Gly residues" evidence="1">
    <location>
        <begin position="291"/>
        <end position="300"/>
    </location>
</feature>
<feature type="compositionally biased region" description="Basic residues" evidence="1">
    <location>
        <begin position="210"/>
        <end position="220"/>
    </location>
</feature>
<evidence type="ECO:0000313" key="2">
    <source>
        <dbReference type="EMBL" id="CAA9547143.1"/>
    </source>
</evidence>
<feature type="compositionally biased region" description="Low complexity" evidence="1">
    <location>
        <begin position="73"/>
        <end position="91"/>
    </location>
</feature>
<proteinExistence type="predicted"/>
<feature type="compositionally biased region" description="Basic and acidic residues" evidence="1">
    <location>
        <begin position="20"/>
        <end position="41"/>
    </location>
</feature>
<feature type="compositionally biased region" description="Basic residues" evidence="1">
    <location>
        <begin position="93"/>
        <end position="107"/>
    </location>
</feature>
<name>A0A6J4UCZ8_9BACT</name>
<sequence>GGLRPRARVRLLPRPRHRRPGPDARDRPHPRSARVRPDRHPGPPLPAGPLRRPGADRLRPGPDRADPRLPGCRQPAAAAAGDPGQAGGDARPAQRRPLRARPRRRGVPGRGPGHGRAGSGTEGGARRAAGGRAHHPRLLERPAAAARRRDLPGDRRPAGAAAGARDRPLVGCHRPPRPPPDRRAGRRLGAVDVLRAPGRRCEIERDHRRGGPRGRARAVRRPPDLQHRRRCGAGRRSGVERRRPGDRRAAGPLGRRPDAPGRRPRLLDVRPLGRADGAAAADVHRGDRPGGEGAGSGDPGGSRPAADSL</sequence>